<dbReference type="KEGG" id="fox:FOXG_18571"/>
<gene>
    <name evidence="1" type="ORF">FOXG_18571</name>
</gene>
<evidence type="ECO:0000313" key="2">
    <source>
        <dbReference type="Proteomes" id="UP000009097"/>
    </source>
</evidence>
<dbReference type="GeneID" id="28959277"/>
<dbReference type="EMBL" id="DS231698">
    <property type="protein sequence ID" value="KNA99669.1"/>
    <property type="molecule type" value="Genomic_DNA"/>
</dbReference>
<name>A0A0J9UKD2_FUSO4</name>
<dbReference type="RefSeq" id="XP_018237715.1">
    <property type="nucleotide sequence ID" value="XM_018398698.1"/>
</dbReference>
<organism evidence="1 2">
    <name type="scientific">Fusarium oxysporum f. sp. lycopersici (strain 4287 / CBS 123668 / FGSC 9935 / NRRL 34936)</name>
    <name type="common">Fusarium vascular wilt of tomato</name>
    <dbReference type="NCBI Taxonomy" id="426428"/>
    <lineage>
        <taxon>Eukaryota</taxon>
        <taxon>Fungi</taxon>
        <taxon>Dikarya</taxon>
        <taxon>Ascomycota</taxon>
        <taxon>Pezizomycotina</taxon>
        <taxon>Sordariomycetes</taxon>
        <taxon>Hypocreomycetidae</taxon>
        <taxon>Hypocreales</taxon>
        <taxon>Nectriaceae</taxon>
        <taxon>Fusarium</taxon>
        <taxon>Fusarium oxysporum species complex</taxon>
    </lineage>
</organism>
<accession>A0A0J9UKD2</accession>
<proteinExistence type="predicted"/>
<dbReference type="Proteomes" id="UP000009097">
    <property type="component" value="Unassembled WGS sequence"/>
</dbReference>
<dbReference type="AlphaFoldDB" id="A0A0J9UKD2"/>
<dbReference type="VEuPathDB" id="FungiDB:FOXG_18571"/>
<reference evidence="1" key="1">
    <citation type="submission" date="2007-04" db="EMBL/GenBank/DDBJ databases">
        <authorList>
            <consortium name="The Broad Institute Genome Sequencing Platform"/>
            <person name="Birren B."/>
            <person name="Lander E."/>
            <person name="Galagan J."/>
            <person name="Nusbaum C."/>
            <person name="Devon K."/>
            <person name="Ma L.-J."/>
            <person name="Jaffe D."/>
            <person name="Butler J."/>
            <person name="Alvarez P."/>
            <person name="Gnerre S."/>
            <person name="Grabherr M."/>
            <person name="Kleber M."/>
            <person name="Mauceli E."/>
            <person name="Brockman W."/>
            <person name="MacCallum I.A."/>
            <person name="Young S."/>
            <person name="LaButti K."/>
            <person name="DeCaprio D."/>
            <person name="Crawford M."/>
            <person name="Koehrsen M."/>
            <person name="Engels R."/>
            <person name="Montgomery P."/>
            <person name="Pearson M."/>
            <person name="Howarth C."/>
            <person name="Larson L."/>
            <person name="White J."/>
            <person name="O'Leary S."/>
            <person name="Kodira C."/>
            <person name="Zeng Q."/>
            <person name="Yandava C."/>
            <person name="Alvarado L."/>
            <person name="Kistler C."/>
            <person name="Shim W.-B."/>
            <person name="Kang S."/>
            <person name="Woloshuk C."/>
        </authorList>
    </citation>
    <scope>NUCLEOTIDE SEQUENCE</scope>
    <source>
        <strain evidence="1">4287</strain>
    </source>
</reference>
<sequence length="112" mass="12618">MHPARAYPLWTTPSDRVLHNGNVTTKTISRWRRWTITAVNMHQKIAQKFLTCVATIHQQGSTASTGSTRYLMDKKDPTTLKGSSSIKLTVIHFCRQSHRGSSWMIVSAVSYG</sequence>
<protein>
    <submittedName>
        <fullName evidence="1">Uncharacterized protein</fullName>
    </submittedName>
</protein>
<reference evidence="1" key="2">
    <citation type="journal article" date="2010" name="Nature">
        <title>Comparative genomics reveals mobile pathogenicity chromosomes in Fusarium.</title>
        <authorList>
            <person name="Ma L.J."/>
            <person name="van der Does H.C."/>
            <person name="Borkovich K.A."/>
            <person name="Coleman J.J."/>
            <person name="Daboussi M.J."/>
            <person name="Di Pietro A."/>
            <person name="Dufresne M."/>
            <person name="Freitag M."/>
            <person name="Grabherr M."/>
            <person name="Henrissat B."/>
            <person name="Houterman P.M."/>
            <person name="Kang S."/>
            <person name="Shim W.B."/>
            <person name="Woloshuk C."/>
            <person name="Xie X."/>
            <person name="Xu J.R."/>
            <person name="Antoniw J."/>
            <person name="Baker S.E."/>
            <person name="Bluhm B.H."/>
            <person name="Breakspear A."/>
            <person name="Brown D.W."/>
            <person name="Butchko R.A."/>
            <person name="Chapman S."/>
            <person name="Coulson R."/>
            <person name="Coutinho P.M."/>
            <person name="Danchin E.G."/>
            <person name="Diener A."/>
            <person name="Gale L.R."/>
            <person name="Gardiner D.M."/>
            <person name="Goff S."/>
            <person name="Hammond-Kosack K.E."/>
            <person name="Hilburn K."/>
            <person name="Hua-Van A."/>
            <person name="Jonkers W."/>
            <person name="Kazan K."/>
            <person name="Kodira C.D."/>
            <person name="Koehrsen M."/>
            <person name="Kumar L."/>
            <person name="Lee Y.H."/>
            <person name="Li L."/>
            <person name="Manners J.M."/>
            <person name="Miranda-Saavedra D."/>
            <person name="Mukherjee M."/>
            <person name="Park G."/>
            <person name="Park J."/>
            <person name="Park S.Y."/>
            <person name="Proctor R.H."/>
            <person name="Regev A."/>
            <person name="Ruiz-Roldan M.C."/>
            <person name="Sain D."/>
            <person name="Sakthikumar S."/>
            <person name="Sykes S."/>
            <person name="Schwartz D.C."/>
            <person name="Turgeon B.G."/>
            <person name="Wapinski I."/>
            <person name="Yoder O."/>
            <person name="Young S."/>
            <person name="Zeng Q."/>
            <person name="Zhou S."/>
            <person name="Galagan J."/>
            <person name="Cuomo C.A."/>
            <person name="Kistler H.C."/>
            <person name="Rep M."/>
        </authorList>
    </citation>
    <scope>NUCLEOTIDE SEQUENCE [LARGE SCALE GENOMIC DNA]</scope>
    <source>
        <strain evidence="1">4287</strain>
    </source>
</reference>
<evidence type="ECO:0000313" key="1">
    <source>
        <dbReference type="EMBL" id="KNA99669.1"/>
    </source>
</evidence>